<feature type="coiled-coil region" evidence="8">
    <location>
        <begin position="138"/>
        <end position="165"/>
    </location>
</feature>
<evidence type="ECO:0000256" key="7">
    <source>
        <dbReference type="RuleBase" id="RU003435"/>
    </source>
</evidence>
<keyword evidence="6 7" id="KW-0482">Metalloprotease</keyword>
<comment type="cofactor">
    <cofactor evidence="7">
        <name>Zn(2+)</name>
        <dbReference type="ChEBI" id="CHEBI:29105"/>
    </cofactor>
    <text evidence="7">Binds 1 zinc ion.</text>
</comment>
<dbReference type="Gene3D" id="1.20.1050.40">
    <property type="entry name" value="Endopeptidase. Chain P, domain 1"/>
    <property type="match status" value="1"/>
</dbReference>
<gene>
    <name evidence="10" type="primary">THOP1</name>
    <name evidence="10" type="ORF">DFQ27_007443</name>
</gene>
<evidence type="ECO:0000256" key="4">
    <source>
        <dbReference type="ARBA" id="ARBA00022801"/>
    </source>
</evidence>
<dbReference type="InterPro" id="IPR045090">
    <property type="entry name" value="Pept_M3A_M3B"/>
</dbReference>
<dbReference type="PANTHER" id="PTHR11804:SF84">
    <property type="entry name" value="SACCHAROLYSIN"/>
    <property type="match status" value="1"/>
</dbReference>
<evidence type="ECO:0000313" key="10">
    <source>
        <dbReference type="EMBL" id="KAG0253387.1"/>
    </source>
</evidence>
<evidence type="ECO:0000256" key="3">
    <source>
        <dbReference type="ARBA" id="ARBA00022723"/>
    </source>
</evidence>
<evidence type="ECO:0000256" key="1">
    <source>
        <dbReference type="ARBA" id="ARBA00006040"/>
    </source>
</evidence>
<keyword evidence="11" id="KW-1185">Reference proteome</keyword>
<comment type="similarity">
    <text evidence="1 7">Belongs to the peptidase M3 family.</text>
</comment>
<keyword evidence="8" id="KW-0175">Coiled coil</keyword>
<dbReference type="InterPro" id="IPR024079">
    <property type="entry name" value="MetalloPept_cat_dom_sf"/>
</dbReference>
<evidence type="ECO:0000256" key="6">
    <source>
        <dbReference type="ARBA" id="ARBA00023049"/>
    </source>
</evidence>
<dbReference type="Gene3D" id="1.10.1370.10">
    <property type="entry name" value="Neurolysin, domain 3"/>
    <property type="match status" value="1"/>
</dbReference>
<keyword evidence="2 7" id="KW-0645">Protease</keyword>
<keyword evidence="5 7" id="KW-0862">Zinc</keyword>
<sequence length="704" mass="79717">MPTESPIVLPVSANELQSVLAQVEAILTQAADAVVAVPASERTIESTLFKLQEAQSKAAALQTVCTFPSLVHLDKSVRDASNEAKKALQQAWSRLHSRRDVYDVLKALDNGSTTYDPATARLLEATLKLFERNGSGLTAEKQQRLMELRAEIGRLELEFQKGLNEDTSEVLLTRAELEGCMDSWIDGLGTTTSTAPDGSSTVLYKVTMKTPDILNVTKNASLPSTRKRISVSYRQVCGRGNGEIIEQLIKRRYDAAQLLGYPNHAAYQLDINMAKNVETVKAFLDNILGSIKGKLESDKQVLLALKKKEYETRGWANEFDGRLYTWDVKYYQEMLFREQYAVDHTALQVYFPLDYVREQILGVYSKIFGLRFQQIPGKYWADDVMLFAVYDQHAQNEAETSGHPVDPEKFKIGHFYMDLHPRAGKYAHQCVVPLRPSFVESEEHHQVLPIAVNVGNLSRGTASNPAMLKHAEVRTFFHEFGHVCHALSNKCRFSIFNFSWSAVPYPTKLAMDFLEVPSIMLENWLWEPEVLKRLSKHYKTGEVLPDDIIQALVRTRKVSAGLNFTQQIAMTAIDQKLHTLNPYEDKRSVPEIWKEMYEDIVGISGEEGEGVNQVAQWYHFAMGGYDACYYVYAWSEMHAHDLYTRFKAPAGSSEPSRALDSKLGREYWEKILVPGATIDALELLKDFLGREPTPDAFQRYLTEP</sequence>
<proteinExistence type="inferred from homology"/>
<evidence type="ECO:0000313" key="11">
    <source>
        <dbReference type="Proteomes" id="UP000807716"/>
    </source>
</evidence>
<dbReference type="InterPro" id="IPR001567">
    <property type="entry name" value="Pept_M3A_M3B_dom"/>
</dbReference>
<feature type="domain" description="Peptidase M3A/M3B catalytic" evidence="9">
    <location>
        <begin position="224"/>
        <end position="700"/>
    </location>
</feature>
<keyword evidence="3 7" id="KW-0479">Metal-binding</keyword>
<dbReference type="GO" id="GO:0006508">
    <property type="term" value="P:proteolysis"/>
    <property type="evidence" value="ECO:0007669"/>
    <property type="project" value="UniProtKB-KW"/>
</dbReference>
<dbReference type="CDD" id="cd06455">
    <property type="entry name" value="M3A_TOP"/>
    <property type="match status" value="1"/>
</dbReference>
<evidence type="ECO:0000256" key="8">
    <source>
        <dbReference type="SAM" id="Coils"/>
    </source>
</evidence>
<dbReference type="EMBL" id="JAAAJB010000586">
    <property type="protein sequence ID" value="KAG0253387.1"/>
    <property type="molecule type" value="Genomic_DNA"/>
</dbReference>
<dbReference type="InterPro" id="IPR024080">
    <property type="entry name" value="Neurolysin/TOP_N"/>
</dbReference>
<reference evidence="10" key="1">
    <citation type="journal article" date="2020" name="Fungal Divers.">
        <title>Resolving the Mortierellaceae phylogeny through synthesis of multi-gene phylogenetics and phylogenomics.</title>
        <authorList>
            <person name="Vandepol N."/>
            <person name="Liber J."/>
            <person name="Desiro A."/>
            <person name="Na H."/>
            <person name="Kennedy M."/>
            <person name="Barry K."/>
            <person name="Grigoriev I.V."/>
            <person name="Miller A.N."/>
            <person name="O'Donnell K."/>
            <person name="Stajich J.E."/>
            <person name="Bonito G."/>
        </authorList>
    </citation>
    <scope>NUCLEOTIDE SEQUENCE</scope>
    <source>
        <strain evidence="10">BC1065</strain>
    </source>
</reference>
<dbReference type="GO" id="GO:0006518">
    <property type="term" value="P:peptide metabolic process"/>
    <property type="evidence" value="ECO:0007669"/>
    <property type="project" value="TreeGrafter"/>
</dbReference>
<dbReference type="OrthoDB" id="534666at2759"/>
<dbReference type="AlphaFoldDB" id="A0A9P6PSX7"/>
<dbReference type="Gene3D" id="3.40.390.10">
    <property type="entry name" value="Collagenase (Catalytic Domain)"/>
    <property type="match status" value="1"/>
</dbReference>
<dbReference type="SUPFAM" id="SSF55486">
    <property type="entry name" value="Metalloproteases ('zincins'), catalytic domain"/>
    <property type="match status" value="1"/>
</dbReference>
<dbReference type="GO" id="GO:0004222">
    <property type="term" value="F:metalloendopeptidase activity"/>
    <property type="evidence" value="ECO:0007669"/>
    <property type="project" value="InterPro"/>
</dbReference>
<protein>
    <submittedName>
        <fullName evidence="10">Thimet oligopeptidase</fullName>
    </submittedName>
</protein>
<dbReference type="Pfam" id="PF01432">
    <property type="entry name" value="Peptidase_M3"/>
    <property type="match status" value="1"/>
</dbReference>
<evidence type="ECO:0000256" key="2">
    <source>
        <dbReference type="ARBA" id="ARBA00022670"/>
    </source>
</evidence>
<dbReference type="PANTHER" id="PTHR11804">
    <property type="entry name" value="PROTEASE M3 THIMET OLIGOPEPTIDASE-RELATED"/>
    <property type="match status" value="1"/>
</dbReference>
<dbReference type="GO" id="GO:0046872">
    <property type="term" value="F:metal ion binding"/>
    <property type="evidence" value="ECO:0007669"/>
    <property type="project" value="UniProtKB-UniRule"/>
</dbReference>
<dbReference type="InterPro" id="IPR024077">
    <property type="entry name" value="Neurolysin/TOP_dom2"/>
</dbReference>
<keyword evidence="4 7" id="KW-0378">Hydrolase</keyword>
<evidence type="ECO:0000259" key="9">
    <source>
        <dbReference type="Pfam" id="PF01432"/>
    </source>
</evidence>
<comment type="caution">
    <text evidence="10">The sequence shown here is derived from an EMBL/GenBank/DDBJ whole genome shotgun (WGS) entry which is preliminary data.</text>
</comment>
<name>A0A9P6PSX7_9FUNG</name>
<dbReference type="Proteomes" id="UP000807716">
    <property type="component" value="Unassembled WGS sequence"/>
</dbReference>
<accession>A0A9P6PSX7</accession>
<dbReference type="GO" id="GO:0005758">
    <property type="term" value="C:mitochondrial intermembrane space"/>
    <property type="evidence" value="ECO:0007669"/>
    <property type="project" value="TreeGrafter"/>
</dbReference>
<evidence type="ECO:0000256" key="5">
    <source>
        <dbReference type="ARBA" id="ARBA00022833"/>
    </source>
</evidence>
<organism evidence="10 11">
    <name type="scientific">Actinomortierella ambigua</name>
    <dbReference type="NCBI Taxonomy" id="1343610"/>
    <lineage>
        <taxon>Eukaryota</taxon>
        <taxon>Fungi</taxon>
        <taxon>Fungi incertae sedis</taxon>
        <taxon>Mucoromycota</taxon>
        <taxon>Mortierellomycotina</taxon>
        <taxon>Mortierellomycetes</taxon>
        <taxon>Mortierellales</taxon>
        <taxon>Mortierellaceae</taxon>
        <taxon>Actinomortierella</taxon>
    </lineage>
</organism>